<keyword evidence="9" id="KW-0325">Glycoprotein</keyword>
<dbReference type="SUPFAM" id="SSF53756">
    <property type="entry name" value="UDP-Glycosyltransferase/glycogen phosphorylase"/>
    <property type="match status" value="1"/>
</dbReference>
<comment type="similarity">
    <text evidence="2">Belongs to the UDP-glycosyltransferase family.</text>
</comment>
<dbReference type="Proteomes" id="UP000504627">
    <property type="component" value="Unplaced"/>
</dbReference>
<evidence type="ECO:0000256" key="8">
    <source>
        <dbReference type="ARBA" id="ARBA00022989"/>
    </source>
</evidence>
<dbReference type="Gene3D" id="3.40.50.2000">
    <property type="entry name" value="Glycogen Phosphorylase B"/>
    <property type="match status" value="1"/>
</dbReference>
<evidence type="ECO:0000256" key="7">
    <source>
        <dbReference type="ARBA" id="ARBA00022729"/>
    </source>
</evidence>
<keyword evidence="11" id="KW-1185">Reference proteome</keyword>
<organism evidence="11 12">
    <name type="scientific">Pipra filicauda</name>
    <name type="common">Wire-tailed manakin</name>
    <dbReference type="NCBI Taxonomy" id="649802"/>
    <lineage>
        <taxon>Eukaryota</taxon>
        <taxon>Metazoa</taxon>
        <taxon>Chordata</taxon>
        <taxon>Craniata</taxon>
        <taxon>Vertebrata</taxon>
        <taxon>Euteleostomi</taxon>
        <taxon>Archelosauria</taxon>
        <taxon>Archosauria</taxon>
        <taxon>Dinosauria</taxon>
        <taxon>Saurischia</taxon>
        <taxon>Theropoda</taxon>
        <taxon>Coelurosauria</taxon>
        <taxon>Aves</taxon>
        <taxon>Neognathae</taxon>
        <taxon>Neoaves</taxon>
        <taxon>Telluraves</taxon>
        <taxon>Australaves</taxon>
        <taxon>Passeriformes</taxon>
        <taxon>Pipridae</taxon>
        <taxon>Pipra</taxon>
    </lineage>
</organism>
<gene>
    <name evidence="12" type="primary">LOC113995169</name>
</gene>
<keyword evidence="7" id="KW-0732">Signal</keyword>
<dbReference type="AlphaFoldDB" id="A0A6J2HSG5"/>
<dbReference type="Pfam" id="PF00201">
    <property type="entry name" value="UDPGT"/>
    <property type="match status" value="1"/>
</dbReference>
<keyword evidence="8 10" id="KW-1133">Transmembrane helix</keyword>
<feature type="transmembrane region" description="Helical" evidence="10">
    <location>
        <begin position="12"/>
        <end position="35"/>
    </location>
</feature>
<evidence type="ECO:0000256" key="5">
    <source>
        <dbReference type="ARBA" id="ARBA00022679"/>
    </source>
</evidence>
<dbReference type="PANTHER" id="PTHR48043:SF161">
    <property type="entry name" value="UDP GLUCURONOSYLTRANSFERASE FAMILY 1 MEMBER A1"/>
    <property type="match status" value="1"/>
</dbReference>
<protein>
    <recommendedName>
        <fullName evidence="3">glucuronosyltransferase</fullName>
        <ecNumber evidence="3">2.4.1.17</ecNumber>
    </recommendedName>
</protein>
<evidence type="ECO:0000313" key="11">
    <source>
        <dbReference type="Proteomes" id="UP000504627"/>
    </source>
</evidence>
<sequence>MAPGLSAPPAVTARLVVLLSLLGLAVGGKLLVVPVDGSHWLSMRQVLDSLWQRGHEIVVVAPEVSLYIKPSESFVMKYFAAPLTLEEVKKEFQAFLQISFEEGSFLTRLLKAYEGMKRLGELSVLSCEWLLKNQELLRYLQESQFDALLTDPVVPCGLILAEHLSLPSVYFLRAVPCGLDFEATQCPKPLSYIPREFSQLTDRMTFFQRVRNLLYDFPNFFICDFGFQPFAKLASEFLHQDVTVLDLLRQGSVWLLRVEFVLDYPRPLMPNIIPIGGVHCAHKKLTQVGLVLICAVVDLCVLRVKFCVTERN</sequence>
<evidence type="ECO:0000313" key="12">
    <source>
        <dbReference type="RefSeq" id="XP_027590775.2"/>
    </source>
</evidence>
<dbReference type="InterPro" id="IPR002213">
    <property type="entry name" value="UDP_glucos_trans"/>
</dbReference>
<evidence type="ECO:0000256" key="2">
    <source>
        <dbReference type="ARBA" id="ARBA00009995"/>
    </source>
</evidence>
<dbReference type="GeneID" id="113995169"/>
<dbReference type="RefSeq" id="XP_027590775.2">
    <property type="nucleotide sequence ID" value="XM_027734974.2"/>
</dbReference>
<dbReference type="InterPro" id="IPR050271">
    <property type="entry name" value="UDP-glycosyltransferase"/>
</dbReference>
<comment type="subcellular location">
    <subcellularLocation>
        <location evidence="1">Membrane</location>
        <topology evidence="1">Single-pass membrane protein</topology>
    </subcellularLocation>
</comment>
<dbReference type="EC" id="2.4.1.17" evidence="3"/>
<evidence type="ECO:0000256" key="3">
    <source>
        <dbReference type="ARBA" id="ARBA00012544"/>
    </source>
</evidence>
<reference evidence="12" key="1">
    <citation type="submission" date="2025-08" db="UniProtKB">
        <authorList>
            <consortium name="RefSeq"/>
        </authorList>
    </citation>
    <scope>IDENTIFICATION</scope>
    <source>
        <tissue evidence="12">Muscle</tissue>
    </source>
</reference>
<dbReference type="GO" id="GO:0015020">
    <property type="term" value="F:glucuronosyltransferase activity"/>
    <property type="evidence" value="ECO:0007669"/>
    <property type="project" value="UniProtKB-EC"/>
</dbReference>
<evidence type="ECO:0000256" key="4">
    <source>
        <dbReference type="ARBA" id="ARBA00022676"/>
    </source>
</evidence>
<dbReference type="InParanoid" id="A0A6J2HSG5"/>
<dbReference type="PANTHER" id="PTHR48043">
    <property type="entry name" value="EG:EG0003.4 PROTEIN-RELATED"/>
    <property type="match status" value="1"/>
</dbReference>
<accession>A0A6J2HSG5</accession>
<keyword evidence="10" id="KW-0472">Membrane</keyword>
<keyword evidence="5" id="KW-0808">Transferase</keyword>
<evidence type="ECO:0000256" key="10">
    <source>
        <dbReference type="SAM" id="Phobius"/>
    </source>
</evidence>
<evidence type="ECO:0000256" key="1">
    <source>
        <dbReference type="ARBA" id="ARBA00004167"/>
    </source>
</evidence>
<name>A0A6J2HSG5_9PASS</name>
<dbReference type="GO" id="GO:0016020">
    <property type="term" value="C:membrane"/>
    <property type="evidence" value="ECO:0007669"/>
    <property type="project" value="UniProtKB-SubCell"/>
</dbReference>
<keyword evidence="4" id="KW-0328">Glycosyltransferase</keyword>
<dbReference type="FunFam" id="3.40.50.2000:FF:000066">
    <property type="entry name" value="UDP-glucuronosyltransferase 1-1"/>
    <property type="match status" value="1"/>
</dbReference>
<proteinExistence type="inferred from homology"/>
<evidence type="ECO:0000256" key="9">
    <source>
        <dbReference type="ARBA" id="ARBA00023180"/>
    </source>
</evidence>
<evidence type="ECO:0000256" key="6">
    <source>
        <dbReference type="ARBA" id="ARBA00022692"/>
    </source>
</evidence>
<keyword evidence="6 10" id="KW-0812">Transmembrane</keyword>